<dbReference type="InterPro" id="IPR002196">
    <property type="entry name" value="Glyco_hydro_24"/>
</dbReference>
<keyword evidence="4 6" id="KW-0378">Hydrolase</keyword>
<dbReference type="EMBL" id="CP045700">
    <property type="protein sequence ID" value="QGA66935.1"/>
    <property type="molecule type" value="Genomic_DNA"/>
</dbReference>
<dbReference type="Proteomes" id="UP000348942">
    <property type="component" value="Chromosome 2"/>
</dbReference>
<keyword evidence="8" id="KW-1185">Reference proteome</keyword>
<dbReference type="InterPro" id="IPR023346">
    <property type="entry name" value="Lysozyme-like_dom_sf"/>
</dbReference>
<name>A0A5Q0TLG2_9VIBR</name>
<keyword evidence="3 6" id="KW-0081">Bacteriolytic enzyme</keyword>
<dbReference type="GO" id="GO:0009253">
    <property type="term" value="P:peptidoglycan catabolic process"/>
    <property type="evidence" value="ECO:0007669"/>
    <property type="project" value="InterPro"/>
</dbReference>
<dbReference type="PANTHER" id="PTHR38107:SF3">
    <property type="entry name" value="LYSOZYME RRRD-RELATED"/>
    <property type="match status" value="1"/>
</dbReference>
<evidence type="ECO:0000256" key="1">
    <source>
        <dbReference type="ARBA" id="ARBA00000632"/>
    </source>
</evidence>
<dbReference type="PANTHER" id="PTHR38107">
    <property type="match status" value="1"/>
</dbReference>
<dbReference type="AlphaFoldDB" id="A0A5Q0TLG2"/>
<gene>
    <name evidence="7" type="ORF">GFB47_14460</name>
</gene>
<dbReference type="HAMAP" id="MF_04136">
    <property type="entry name" value="SAR_ENDOLYSIN"/>
    <property type="match status" value="1"/>
</dbReference>
<dbReference type="InterPro" id="IPR051018">
    <property type="entry name" value="Bacteriophage_GH24"/>
</dbReference>
<dbReference type="InterPro" id="IPR043688">
    <property type="entry name" value="SAR_endolysin-like"/>
</dbReference>
<dbReference type="GO" id="GO:0031640">
    <property type="term" value="P:killing of cells of another organism"/>
    <property type="evidence" value="ECO:0007669"/>
    <property type="project" value="UniProtKB-KW"/>
</dbReference>
<comment type="similarity">
    <text evidence="6">Belongs to the glycosyl hydrolase 24 family.</text>
</comment>
<keyword evidence="5 6" id="KW-0326">Glycosidase</keyword>
<protein>
    <recommendedName>
        <fullName evidence="6">Lysozyme</fullName>
        <ecNumber evidence="6">3.2.1.17</ecNumber>
    </recommendedName>
</protein>
<dbReference type="GO" id="GO:0003796">
    <property type="term" value="F:lysozyme activity"/>
    <property type="evidence" value="ECO:0007669"/>
    <property type="project" value="UniProtKB-EC"/>
</dbReference>
<dbReference type="Gene3D" id="1.10.530.40">
    <property type="match status" value="1"/>
</dbReference>
<evidence type="ECO:0000256" key="3">
    <source>
        <dbReference type="ARBA" id="ARBA00022638"/>
    </source>
</evidence>
<accession>A0A5Q0TLG2</accession>
<evidence type="ECO:0000313" key="7">
    <source>
        <dbReference type="EMBL" id="QGA66935.1"/>
    </source>
</evidence>
<dbReference type="GO" id="GO:0042742">
    <property type="term" value="P:defense response to bacterium"/>
    <property type="evidence" value="ECO:0007669"/>
    <property type="project" value="UniProtKB-KW"/>
</dbReference>
<sequence>MAAISAAALSIASAMIVDLEGVEYTPYYDVAGVLTVCYGHTGSDIIKGKVYSPDECQVLLDTDLARIASEINPQIKTVLPVTMHAALYSFAYNVGSGAFNSSTLLKKLNANDYAGACSQLKRWVYAAGKPWKGLMNRRDIEEAVCRYAH</sequence>
<evidence type="ECO:0000256" key="4">
    <source>
        <dbReference type="ARBA" id="ARBA00022801"/>
    </source>
</evidence>
<evidence type="ECO:0000256" key="2">
    <source>
        <dbReference type="ARBA" id="ARBA00022529"/>
    </source>
</evidence>
<comment type="catalytic activity">
    <reaction evidence="1 6">
        <text>Hydrolysis of (1-&gt;4)-beta-linkages between N-acetylmuramic acid and N-acetyl-D-glucosamine residues in a peptidoglycan and between N-acetyl-D-glucosamine residues in chitodextrins.</text>
        <dbReference type="EC" id="3.2.1.17"/>
    </reaction>
</comment>
<dbReference type="GO" id="GO:0016998">
    <property type="term" value="P:cell wall macromolecule catabolic process"/>
    <property type="evidence" value="ECO:0007669"/>
    <property type="project" value="InterPro"/>
</dbReference>
<dbReference type="InterPro" id="IPR034690">
    <property type="entry name" value="Endolysin_T4_type"/>
</dbReference>
<keyword evidence="2 6" id="KW-0929">Antimicrobial</keyword>
<organism evidence="7 8">
    <name type="scientific">Vibrio algicola</name>
    <dbReference type="NCBI Taxonomy" id="2662262"/>
    <lineage>
        <taxon>Bacteria</taxon>
        <taxon>Pseudomonadati</taxon>
        <taxon>Pseudomonadota</taxon>
        <taxon>Gammaproteobacteria</taxon>
        <taxon>Vibrionales</taxon>
        <taxon>Vibrionaceae</taxon>
        <taxon>Vibrio</taxon>
    </lineage>
</organism>
<dbReference type="HAMAP" id="MF_04110">
    <property type="entry name" value="ENDOLYSIN_T4"/>
    <property type="match status" value="1"/>
</dbReference>
<proteinExistence type="inferred from homology"/>
<dbReference type="SUPFAM" id="SSF53955">
    <property type="entry name" value="Lysozyme-like"/>
    <property type="match status" value="1"/>
</dbReference>
<dbReference type="CDD" id="cd16900">
    <property type="entry name" value="endolysin_R21-like"/>
    <property type="match status" value="1"/>
</dbReference>
<reference evidence="7 8" key="1">
    <citation type="submission" date="2019-10" db="EMBL/GenBank/DDBJ databases">
        <title>Vibrio sp. nov., isolated from Coralline algae surface.</title>
        <authorList>
            <person name="Geng Y."/>
            <person name="Zhang X."/>
        </authorList>
    </citation>
    <scope>NUCLEOTIDE SEQUENCE [LARGE SCALE GENOMIC DNA]</scope>
    <source>
        <strain evidence="7 8">SM1977</strain>
    </source>
</reference>
<evidence type="ECO:0000256" key="5">
    <source>
        <dbReference type="ARBA" id="ARBA00023295"/>
    </source>
</evidence>
<evidence type="ECO:0000313" key="8">
    <source>
        <dbReference type="Proteomes" id="UP000348942"/>
    </source>
</evidence>
<evidence type="ECO:0000256" key="6">
    <source>
        <dbReference type="RuleBase" id="RU003788"/>
    </source>
</evidence>
<dbReference type="EC" id="3.2.1.17" evidence="6"/>
<dbReference type="InterPro" id="IPR023347">
    <property type="entry name" value="Lysozyme_dom_sf"/>
</dbReference>
<dbReference type="Pfam" id="PF00959">
    <property type="entry name" value="Phage_lysozyme"/>
    <property type="match status" value="1"/>
</dbReference>